<evidence type="ECO:0000313" key="1">
    <source>
        <dbReference type="EMBL" id="AWM12447.1"/>
    </source>
</evidence>
<evidence type="ECO:0008006" key="3">
    <source>
        <dbReference type="Google" id="ProtNLM"/>
    </source>
</evidence>
<reference evidence="1 2" key="1">
    <citation type="submission" date="2018-05" db="EMBL/GenBank/DDBJ databases">
        <title>Flavobacterium sp. MEBiC07310.</title>
        <authorList>
            <person name="Baek K."/>
        </authorList>
    </citation>
    <scope>NUCLEOTIDE SEQUENCE [LARGE SCALE GENOMIC DNA]</scope>
    <source>
        <strain evidence="1 2">MEBiC07310</strain>
    </source>
</reference>
<evidence type="ECO:0000313" key="2">
    <source>
        <dbReference type="Proteomes" id="UP000245429"/>
    </source>
</evidence>
<dbReference type="EMBL" id="CP029463">
    <property type="protein sequence ID" value="AWM12447.1"/>
    <property type="molecule type" value="Genomic_DNA"/>
</dbReference>
<proteinExistence type="predicted"/>
<gene>
    <name evidence="1" type="ORF">DI487_00170</name>
</gene>
<organism evidence="1 2">
    <name type="scientific">Flavobacterium sediminis</name>
    <dbReference type="NCBI Taxonomy" id="2201181"/>
    <lineage>
        <taxon>Bacteria</taxon>
        <taxon>Pseudomonadati</taxon>
        <taxon>Bacteroidota</taxon>
        <taxon>Flavobacteriia</taxon>
        <taxon>Flavobacteriales</taxon>
        <taxon>Flavobacteriaceae</taxon>
        <taxon>Flavobacterium</taxon>
    </lineage>
</organism>
<sequence>MKILISFFLLLLSTNNSDCNKFRIGKFEIESKFGGKILIERTENFQTETLTRNGNVTRYKIKWKSKCSYMLFDRKLLKGKEEINDTIFREKLNKDTILCNIIDVKGDESRVVSKMGNFPDLFESIIRKTK</sequence>
<dbReference type="KEGG" id="fse:DI487_00170"/>
<accession>A0A2U8QQU7</accession>
<keyword evidence="2" id="KW-1185">Reference proteome</keyword>
<dbReference type="RefSeq" id="WP_109567856.1">
    <property type="nucleotide sequence ID" value="NZ_CP029463.1"/>
</dbReference>
<protein>
    <recommendedName>
        <fullName evidence="3">Lipocalin-like domain-containing protein</fullName>
    </recommendedName>
</protein>
<dbReference type="OrthoDB" id="983030at2"/>
<name>A0A2U8QQU7_9FLAO</name>
<dbReference type="Proteomes" id="UP000245429">
    <property type="component" value="Chromosome"/>
</dbReference>
<dbReference type="AlphaFoldDB" id="A0A2U8QQU7"/>